<evidence type="ECO:0000313" key="2">
    <source>
        <dbReference type="EMBL" id="QKQ99084.1"/>
    </source>
</evidence>
<feature type="transmembrane region" description="Helical" evidence="1">
    <location>
        <begin position="7"/>
        <end position="30"/>
    </location>
</feature>
<keyword evidence="1" id="KW-1133">Transmembrane helix</keyword>
<dbReference type="AlphaFoldDB" id="A0A6N0NSB6"/>
<dbReference type="EMBL" id="CP049074">
    <property type="protein sequence ID" value="QKQ99084.1"/>
    <property type="molecule type" value="Genomic_DNA"/>
</dbReference>
<organism evidence="2 3">
    <name type="scientific">Metallosphaera tengchongensis</name>
    <dbReference type="NCBI Taxonomy" id="1532350"/>
    <lineage>
        <taxon>Archaea</taxon>
        <taxon>Thermoproteota</taxon>
        <taxon>Thermoprotei</taxon>
        <taxon>Sulfolobales</taxon>
        <taxon>Sulfolobaceae</taxon>
        <taxon>Metallosphaera</taxon>
    </lineage>
</organism>
<keyword evidence="1" id="KW-0812">Transmembrane</keyword>
<proteinExistence type="predicted"/>
<accession>A0A6N0NSB6</accession>
<sequence length="185" mass="19854">MENVVQEIILVSVVLVLGLVIIGFTVSYLYPQIVLSSEEQTANNIASQTTLSVGPVLSGSSSTGSLVMEVYDPGVSGNVSVLAFVEPQSFETSVGLVTPPTSPNFKVYLPNGKPAYSFTSGNIYDLNGRLLVRSEHVYTVPFNQPFTISVNNFNSNDIVIIWVMYGQGELFRIGFTFTGVPSSGG</sequence>
<keyword evidence="3" id="KW-1185">Reference proteome</keyword>
<dbReference type="GeneID" id="55640389"/>
<dbReference type="RefSeq" id="WP_174628631.1">
    <property type="nucleotide sequence ID" value="NZ_CP049074.1"/>
</dbReference>
<evidence type="ECO:0000256" key="1">
    <source>
        <dbReference type="SAM" id="Phobius"/>
    </source>
</evidence>
<dbReference type="KEGG" id="mten:GWK48_00545"/>
<protein>
    <submittedName>
        <fullName evidence="2">Uncharacterized protein</fullName>
    </submittedName>
</protein>
<name>A0A6N0NSB6_9CREN</name>
<keyword evidence="1" id="KW-0472">Membrane</keyword>
<evidence type="ECO:0000313" key="3">
    <source>
        <dbReference type="Proteomes" id="UP000509301"/>
    </source>
</evidence>
<reference evidence="2 3" key="1">
    <citation type="submission" date="2020-02" db="EMBL/GenBank/DDBJ databases">
        <title>Comparative genome analysis reveals the metabolism and evolution of the thermophilic archaeal genus Metallosphaera.</title>
        <authorList>
            <person name="Jiang C."/>
        </authorList>
    </citation>
    <scope>NUCLEOTIDE SEQUENCE [LARGE SCALE GENOMIC DNA]</scope>
    <source>
        <strain evidence="2 3">Ric-A</strain>
    </source>
</reference>
<dbReference type="OrthoDB" id="34305at2157"/>
<gene>
    <name evidence="2" type="ORF">GWK48_00545</name>
</gene>
<dbReference type="Proteomes" id="UP000509301">
    <property type="component" value="Chromosome"/>
</dbReference>